<feature type="domain" description="ABC transporter" evidence="5">
    <location>
        <begin position="5"/>
        <end position="231"/>
    </location>
</feature>
<evidence type="ECO:0000256" key="4">
    <source>
        <dbReference type="ARBA" id="ARBA00022840"/>
    </source>
</evidence>
<proteinExistence type="inferred from homology"/>
<gene>
    <name evidence="6" type="ORF">DX130_17020</name>
</gene>
<keyword evidence="7" id="KW-1185">Reference proteome</keyword>
<dbReference type="InterPro" id="IPR003593">
    <property type="entry name" value="AAA+_ATPase"/>
</dbReference>
<comment type="caution">
    <text evidence="6">The sequence shown here is derived from an EMBL/GenBank/DDBJ whole genome shotgun (WGS) entry which is preliminary data.</text>
</comment>
<evidence type="ECO:0000256" key="3">
    <source>
        <dbReference type="ARBA" id="ARBA00022741"/>
    </source>
</evidence>
<organism evidence="6 7">
    <name type="scientific">Paenibacillus paeoniae</name>
    <dbReference type="NCBI Taxonomy" id="2292705"/>
    <lineage>
        <taxon>Bacteria</taxon>
        <taxon>Bacillati</taxon>
        <taxon>Bacillota</taxon>
        <taxon>Bacilli</taxon>
        <taxon>Bacillales</taxon>
        <taxon>Paenibacillaceae</taxon>
        <taxon>Paenibacillus</taxon>
    </lineage>
</organism>
<evidence type="ECO:0000313" key="7">
    <source>
        <dbReference type="Proteomes" id="UP000261905"/>
    </source>
</evidence>
<evidence type="ECO:0000256" key="2">
    <source>
        <dbReference type="ARBA" id="ARBA00022448"/>
    </source>
</evidence>
<dbReference type="PANTHER" id="PTHR43335">
    <property type="entry name" value="ABC TRANSPORTER, ATP-BINDING PROTEIN"/>
    <property type="match status" value="1"/>
</dbReference>
<dbReference type="EMBL" id="QUBQ01000003">
    <property type="protein sequence ID" value="REK74479.1"/>
    <property type="molecule type" value="Genomic_DNA"/>
</dbReference>
<evidence type="ECO:0000259" key="5">
    <source>
        <dbReference type="PROSITE" id="PS50893"/>
    </source>
</evidence>
<dbReference type="AlphaFoldDB" id="A0A371PEZ1"/>
<keyword evidence="2" id="KW-0813">Transport</keyword>
<comment type="similarity">
    <text evidence="1">Belongs to the ABC transporter superfamily.</text>
</comment>
<keyword evidence="3" id="KW-0547">Nucleotide-binding</keyword>
<sequence>MGYIIETTSLSKQYGHETVVNQVNLKVQPGTIYGLLGENGAGKTTLMKMLTTLALPTQGAIKLFGTTLERNSDLMSEVGAMIETPVFYSSLSAEENLMIHCRYKKVPLSDMKEYLEMLGIYKHRDKKVKQFSLGMKQRLGLARSLIGNPRLLILDEPINGLDPSGIKEIRELLIRLKKERGTTILLSSHILNEIEHCADTIGFMHKGVLCKEKGIGELQDAEIRLYEIKIKHLDLHVEKLKKVFEVVNIYHQTVVVSAAGLTATEAIKRLIENEIEMIEMKALTESLEDYYMTMIAERKEGEAI</sequence>
<dbReference type="PROSITE" id="PS50893">
    <property type="entry name" value="ABC_TRANSPORTER_2"/>
    <property type="match status" value="1"/>
</dbReference>
<name>A0A371PEZ1_9BACL</name>
<reference evidence="6 7" key="1">
    <citation type="submission" date="2018-08" db="EMBL/GenBank/DDBJ databases">
        <title>Paenibacillus sp. M4BSY-1, whole genome shotgun sequence.</title>
        <authorList>
            <person name="Tuo L."/>
        </authorList>
    </citation>
    <scope>NUCLEOTIDE SEQUENCE [LARGE SCALE GENOMIC DNA]</scope>
    <source>
        <strain evidence="6 7">M4BSY-1</strain>
    </source>
</reference>
<dbReference type="SUPFAM" id="SSF52540">
    <property type="entry name" value="P-loop containing nucleoside triphosphate hydrolases"/>
    <property type="match status" value="1"/>
</dbReference>
<dbReference type="InterPro" id="IPR003439">
    <property type="entry name" value="ABC_transporter-like_ATP-bd"/>
</dbReference>
<dbReference type="Gene3D" id="3.40.50.300">
    <property type="entry name" value="P-loop containing nucleotide triphosphate hydrolases"/>
    <property type="match status" value="1"/>
</dbReference>
<dbReference type="GO" id="GO:0005524">
    <property type="term" value="F:ATP binding"/>
    <property type="evidence" value="ECO:0007669"/>
    <property type="project" value="UniProtKB-KW"/>
</dbReference>
<dbReference type="Pfam" id="PF00005">
    <property type="entry name" value="ABC_tran"/>
    <property type="match status" value="1"/>
</dbReference>
<dbReference type="Proteomes" id="UP000261905">
    <property type="component" value="Unassembled WGS sequence"/>
</dbReference>
<dbReference type="InterPro" id="IPR017871">
    <property type="entry name" value="ABC_transporter-like_CS"/>
</dbReference>
<dbReference type="InterPro" id="IPR027417">
    <property type="entry name" value="P-loop_NTPase"/>
</dbReference>
<protein>
    <submittedName>
        <fullName evidence="6">ABC transporter ATP-binding protein</fullName>
    </submittedName>
</protein>
<evidence type="ECO:0000256" key="1">
    <source>
        <dbReference type="ARBA" id="ARBA00005417"/>
    </source>
</evidence>
<dbReference type="RefSeq" id="WP_116047819.1">
    <property type="nucleotide sequence ID" value="NZ_QUBQ01000003.1"/>
</dbReference>
<dbReference type="PROSITE" id="PS00211">
    <property type="entry name" value="ABC_TRANSPORTER_1"/>
    <property type="match status" value="1"/>
</dbReference>
<evidence type="ECO:0000313" key="6">
    <source>
        <dbReference type="EMBL" id="REK74479.1"/>
    </source>
</evidence>
<keyword evidence="4 6" id="KW-0067">ATP-binding</keyword>
<dbReference type="OrthoDB" id="9804819at2"/>
<dbReference type="PANTHER" id="PTHR43335:SF8">
    <property type="entry name" value="ABC TRANSPORTER, ATP-BINDING PROTEIN"/>
    <property type="match status" value="1"/>
</dbReference>
<accession>A0A371PEZ1</accession>
<dbReference type="GO" id="GO:0016887">
    <property type="term" value="F:ATP hydrolysis activity"/>
    <property type="evidence" value="ECO:0007669"/>
    <property type="project" value="InterPro"/>
</dbReference>
<dbReference type="SMART" id="SM00382">
    <property type="entry name" value="AAA"/>
    <property type="match status" value="1"/>
</dbReference>